<reference evidence="1 2" key="1">
    <citation type="submission" date="2017-04" db="EMBL/GenBank/DDBJ databases">
        <title>Draft genome of the yeast Clavispora lusitaniae type strain CBS 6936.</title>
        <authorList>
            <person name="Durrens P."/>
            <person name="Klopp C."/>
            <person name="Biteau N."/>
            <person name="Fitton-Ouhabi V."/>
            <person name="Dementhon K."/>
            <person name="Accoceberry I."/>
            <person name="Sherman D.J."/>
            <person name="Noel T."/>
        </authorList>
    </citation>
    <scope>NUCLEOTIDE SEQUENCE [LARGE SCALE GENOMIC DNA]</scope>
    <source>
        <strain evidence="1 2">CBS 6936</strain>
    </source>
</reference>
<dbReference type="KEGG" id="clus:A9F13_15g00495"/>
<organism evidence="1 2">
    <name type="scientific">Clavispora lusitaniae</name>
    <name type="common">Candida lusitaniae</name>
    <dbReference type="NCBI Taxonomy" id="36911"/>
    <lineage>
        <taxon>Eukaryota</taxon>
        <taxon>Fungi</taxon>
        <taxon>Dikarya</taxon>
        <taxon>Ascomycota</taxon>
        <taxon>Saccharomycotina</taxon>
        <taxon>Pichiomycetes</taxon>
        <taxon>Metschnikowiaceae</taxon>
        <taxon>Clavispora</taxon>
    </lineage>
</organism>
<proteinExistence type="predicted"/>
<name>A0AA91PXR5_CLALS</name>
<evidence type="ECO:0000313" key="1">
    <source>
        <dbReference type="EMBL" id="OVF07077.1"/>
    </source>
</evidence>
<accession>A0AA91PXR5</accession>
<dbReference type="AlphaFoldDB" id="A0AA91PXR5"/>
<dbReference type="EMBL" id="LYUB02000015">
    <property type="protein sequence ID" value="OVF07077.1"/>
    <property type="molecule type" value="Genomic_DNA"/>
</dbReference>
<dbReference type="Proteomes" id="UP000195602">
    <property type="component" value="Unassembled WGS sequence"/>
</dbReference>
<protein>
    <submittedName>
        <fullName evidence="1">Uncharacterized protein</fullName>
    </submittedName>
</protein>
<sequence>MKWARQIRALPSDPSANDTLKVEYIDVNLNNSRKLIANVAGLARASTENTAQEENAVESLLRLRNVRNTLSWVDGEP</sequence>
<comment type="caution">
    <text evidence="1">The sequence shown here is derived from an EMBL/GenBank/DDBJ whole genome shotgun (WGS) entry which is preliminary data.</text>
</comment>
<evidence type="ECO:0000313" key="2">
    <source>
        <dbReference type="Proteomes" id="UP000195602"/>
    </source>
</evidence>
<gene>
    <name evidence="1" type="ORF">A9F13_15g00495</name>
</gene>